<dbReference type="PROSITE" id="PS50294">
    <property type="entry name" value="WD_REPEATS_REGION"/>
    <property type="match status" value="2"/>
</dbReference>
<dbReference type="GO" id="GO:0043596">
    <property type="term" value="C:nuclear replication fork"/>
    <property type="evidence" value="ECO:0007669"/>
    <property type="project" value="EnsemblFungi"/>
</dbReference>
<dbReference type="GO" id="GO:1990426">
    <property type="term" value="P:mitotic recombination-dependent replication fork processing"/>
    <property type="evidence" value="ECO:0007669"/>
    <property type="project" value="EnsemblFungi"/>
</dbReference>
<dbReference type="GO" id="GO:0006325">
    <property type="term" value="P:chromatin organization"/>
    <property type="evidence" value="ECO:0007669"/>
    <property type="project" value="UniProtKB-KW"/>
</dbReference>
<dbReference type="Pfam" id="PF00400">
    <property type="entry name" value="WD40"/>
    <property type="match status" value="4"/>
</dbReference>
<comment type="subcellular location">
    <subcellularLocation>
        <location evidence="1">Nucleus</location>
    </subcellularLocation>
</comment>
<dbReference type="GO" id="GO:0033186">
    <property type="term" value="C:CAF-1 complex"/>
    <property type="evidence" value="ECO:0007669"/>
    <property type="project" value="EnsemblFungi"/>
</dbReference>
<evidence type="ECO:0000256" key="5">
    <source>
        <dbReference type="ARBA" id="ARBA00023242"/>
    </source>
</evidence>
<name>A0A167CJE8_9ASCO</name>
<protein>
    <submittedName>
        <fullName evidence="8">Hat2p</fullName>
    </submittedName>
</protein>
<dbReference type="InterPro" id="IPR015943">
    <property type="entry name" value="WD40/YVTN_repeat-like_dom_sf"/>
</dbReference>
<keyword evidence="5" id="KW-0539">Nucleus</keyword>
<reference evidence="8 9" key="1">
    <citation type="submission" date="2016-02" db="EMBL/GenBank/DDBJ databases">
        <title>Complete genome sequence and transcriptome regulation of the pentose utilising yeast Sugiyamaella lignohabitans.</title>
        <authorList>
            <person name="Bellasio M."/>
            <person name="Peymann A."/>
            <person name="Valli M."/>
            <person name="Sipitzky M."/>
            <person name="Graf A."/>
            <person name="Sauer M."/>
            <person name="Marx H."/>
            <person name="Mattanovich D."/>
        </authorList>
    </citation>
    <scope>NUCLEOTIDE SEQUENCE [LARGE SCALE GENOMIC DNA]</scope>
    <source>
        <strain evidence="8 9">CBS 10342</strain>
    </source>
</reference>
<dbReference type="AlphaFoldDB" id="A0A167CJE8"/>
<keyword evidence="4" id="KW-0156">Chromatin regulator</keyword>
<dbReference type="RefSeq" id="XP_018734253.1">
    <property type="nucleotide sequence ID" value="XM_018881679.1"/>
</dbReference>
<feature type="repeat" description="WD" evidence="6">
    <location>
        <begin position="342"/>
        <end position="374"/>
    </location>
</feature>
<dbReference type="EMBL" id="CP014500">
    <property type="protein sequence ID" value="ANB11776.1"/>
    <property type="molecule type" value="Genomic_DNA"/>
</dbReference>
<dbReference type="KEGG" id="slb:AWJ20_4598"/>
<evidence type="ECO:0000259" key="7">
    <source>
        <dbReference type="Pfam" id="PF12265"/>
    </source>
</evidence>
<dbReference type="PROSITE" id="PS50082">
    <property type="entry name" value="WD_REPEATS_2"/>
    <property type="match status" value="3"/>
</dbReference>
<feature type="repeat" description="WD" evidence="6">
    <location>
        <begin position="145"/>
        <end position="187"/>
    </location>
</feature>
<dbReference type="PRINTS" id="PR00320">
    <property type="entry name" value="GPROTEINBRPT"/>
</dbReference>
<keyword evidence="2 6" id="KW-0853">WD repeat</keyword>
<sequence length="385" mass="42861">MLSSALPWPSLTVEWFPDVELSNRKTPAVKKQRLLLGTRTAGQGDEFLRIADTTLPDFEADKKKTPDLYKFDSDLGEVASYTDAFNTQVNITQRINHNGEINRARFMPQNPNIIATLSSTGATYVFDRSKHSLSPGRDFRPDISLNHHKEEGYGLCWNTFDRGLLLTGSGDSTVALWDVNQVTSANSSLSPKEVFKFHTQIVNEVEWHPFHSNLFGSVSDDSVFRITDIRSPQSAITSTTPSYTSEAINTLAFNLANEYLIATGSSSKDITLWDTRKIPSPLHNMSGHTDGITSLQWSPHFPSVIASASPDKRVIIWDIAMMGEEQTPEEAAEGPPELLFVHGGHTDSVFDISWNPDVPWMMASVADDNQLHIWRPSSTIVDLEP</sequence>
<dbReference type="Pfam" id="PF12265">
    <property type="entry name" value="CAF1C_H4-bd"/>
    <property type="match status" value="1"/>
</dbReference>
<dbReference type="PANTHER" id="PTHR22850">
    <property type="entry name" value="WD40 REPEAT FAMILY"/>
    <property type="match status" value="1"/>
</dbReference>
<dbReference type="InterPro" id="IPR001680">
    <property type="entry name" value="WD40_rpt"/>
</dbReference>
<evidence type="ECO:0000256" key="3">
    <source>
        <dbReference type="ARBA" id="ARBA00022737"/>
    </source>
</evidence>
<dbReference type="Proteomes" id="UP000189580">
    <property type="component" value="Chromosome c"/>
</dbReference>
<dbReference type="GeneID" id="30036747"/>
<feature type="domain" description="Histone-binding protein RBBP4-like N-terminal" evidence="7">
    <location>
        <begin position="2"/>
        <end position="56"/>
    </location>
</feature>
<proteinExistence type="predicted"/>
<keyword evidence="3" id="KW-0677">Repeat</keyword>
<evidence type="ECO:0000313" key="9">
    <source>
        <dbReference type="Proteomes" id="UP000189580"/>
    </source>
</evidence>
<evidence type="ECO:0000256" key="6">
    <source>
        <dbReference type="PROSITE-ProRule" id="PRU00221"/>
    </source>
</evidence>
<accession>A0A167CJE8</accession>
<dbReference type="OrthoDB" id="427795at2759"/>
<dbReference type="Gene3D" id="2.130.10.10">
    <property type="entry name" value="YVTN repeat-like/Quinoprotein amine dehydrogenase"/>
    <property type="match status" value="1"/>
</dbReference>
<evidence type="ECO:0000256" key="2">
    <source>
        <dbReference type="ARBA" id="ARBA00022574"/>
    </source>
</evidence>
<dbReference type="InterPro" id="IPR019775">
    <property type="entry name" value="WD40_repeat_CS"/>
</dbReference>
<dbReference type="SUPFAM" id="SSF50978">
    <property type="entry name" value="WD40 repeat-like"/>
    <property type="match status" value="1"/>
</dbReference>
<evidence type="ECO:0000313" key="8">
    <source>
        <dbReference type="EMBL" id="ANB11776.1"/>
    </source>
</evidence>
<dbReference type="PROSITE" id="PS00678">
    <property type="entry name" value="WD_REPEATS_1"/>
    <property type="match status" value="2"/>
</dbReference>
<evidence type="ECO:0000256" key="1">
    <source>
        <dbReference type="ARBA" id="ARBA00004123"/>
    </source>
</evidence>
<keyword evidence="9" id="KW-1185">Reference proteome</keyword>
<dbReference type="InterPro" id="IPR036322">
    <property type="entry name" value="WD40_repeat_dom_sf"/>
</dbReference>
<dbReference type="InterPro" id="IPR022052">
    <property type="entry name" value="Histone-bd_RBBP4-like_N"/>
</dbReference>
<dbReference type="InterPro" id="IPR050459">
    <property type="entry name" value="WD_repeat_RBAP46/RBAP48/MSI1"/>
</dbReference>
<evidence type="ECO:0000256" key="4">
    <source>
        <dbReference type="ARBA" id="ARBA00022853"/>
    </source>
</evidence>
<dbReference type="InterPro" id="IPR020472">
    <property type="entry name" value="WD40_PAC1"/>
</dbReference>
<feature type="repeat" description="WD" evidence="6">
    <location>
        <begin position="285"/>
        <end position="319"/>
    </location>
</feature>
<dbReference type="SMART" id="SM00320">
    <property type="entry name" value="WD40"/>
    <property type="match status" value="6"/>
</dbReference>
<organism evidence="8 9">
    <name type="scientific">Sugiyamaella lignohabitans</name>
    <dbReference type="NCBI Taxonomy" id="796027"/>
    <lineage>
        <taxon>Eukaryota</taxon>
        <taxon>Fungi</taxon>
        <taxon>Dikarya</taxon>
        <taxon>Ascomycota</taxon>
        <taxon>Saccharomycotina</taxon>
        <taxon>Dipodascomycetes</taxon>
        <taxon>Dipodascales</taxon>
        <taxon>Trichomonascaceae</taxon>
        <taxon>Sugiyamaella</taxon>
    </lineage>
</organism>
<gene>
    <name evidence="8" type="primary">HAT2</name>
    <name evidence="8" type="ORF">AWJ20_4598</name>
</gene>